<name>A0A069SGC6_PHOVU</name>
<dbReference type="GO" id="GO:0015226">
    <property type="term" value="F:carnitine transmembrane transporter activity"/>
    <property type="evidence" value="ECO:0007669"/>
    <property type="project" value="TreeGrafter"/>
</dbReference>
<feature type="domain" description="ABC-type glycine betaine transport system substrate-binding" evidence="8">
    <location>
        <begin position="24"/>
        <end position="268"/>
    </location>
</feature>
<proteinExistence type="predicted"/>
<evidence type="ECO:0000256" key="7">
    <source>
        <dbReference type="SAM" id="SignalP"/>
    </source>
</evidence>
<dbReference type="EMBL" id="JNHM01000028">
    <property type="protein sequence ID" value="KDS53646.1"/>
    <property type="molecule type" value="Genomic_DNA"/>
</dbReference>
<sequence length="280" mass="31664">MKKILYFLSFLLLLASCSGKKDDKTISIGYINWDDGIALTYLTEVILEQQGYHVVLKNADPAPIYATMARGKVDLLMDAWLPATQADYMKQYGKNLEILGKIYPDARIGLVVPDYVDIHSIEQLNANKEKFGGEIIGIDAGAGIMHATDMAIEKYNLDYKLLESSGPAMTAVLKRAVDEHQWIVVTGWTPHWMFTRFKLKFLEDPKGIFGKAETITAIARKGFGEQHPFVAKLIENIHLSTEEISSLLDDVSQNEYNEKEGAEKWVKEHQELVDSWIPRK</sequence>
<dbReference type="Gene3D" id="3.40.190.100">
    <property type="entry name" value="Glycine betaine-binding periplasmic protein, domain 2"/>
    <property type="match status" value="1"/>
</dbReference>
<dbReference type="SUPFAM" id="SSF53850">
    <property type="entry name" value="Periplasmic binding protein-like II"/>
    <property type="match status" value="1"/>
</dbReference>
<evidence type="ECO:0000256" key="4">
    <source>
        <dbReference type="ARBA" id="ARBA00022475"/>
    </source>
</evidence>
<dbReference type="GeneID" id="5304233"/>
<dbReference type="CDD" id="cd13639">
    <property type="entry name" value="PBP2_OpuAC_like"/>
    <property type="match status" value="1"/>
</dbReference>
<evidence type="ECO:0000313" key="9">
    <source>
        <dbReference type="EMBL" id="KDS53646.1"/>
    </source>
</evidence>
<dbReference type="GO" id="GO:0043190">
    <property type="term" value="C:ATP-binding cassette (ABC) transporter complex"/>
    <property type="evidence" value="ECO:0007669"/>
    <property type="project" value="InterPro"/>
</dbReference>
<keyword evidence="5 7" id="KW-0732">Signal</keyword>
<keyword evidence="4" id="KW-1003">Cell membrane</keyword>
<evidence type="ECO:0000256" key="2">
    <source>
        <dbReference type="ARBA" id="ARBA00017922"/>
    </source>
</evidence>
<dbReference type="RefSeq" id="WP_012055620.1">
    <property type="nucleotide sequence ID" value="NZ_JNHM01000028.1"/>
</dbReference>
<dbReference type="PANTHER" id="PTHR47737:SF1">
    <property type="entry name" value="GLYCINE BETAINE_PROLINE BETAINE TRANSPORT SYSTEM PERMEASE PROTEIN PROW"/>
    <property type="match status" value="1"/>
</dbReference>
<dbReference type="PATRIC" id="fig|1339352.3.peg.1988"/>
<gene>
    <name evidence="9" type="ORF">M099_2061</name>
</gene>
<reference evidence="9 10" key="1">
    <citation type="submission" date="2014-04" db="EMBL/GenBank/DDBJ databases">
        <authorList>
            <person name="Sears C."/>
            <person name="Carroll K."/>
            <person name="Sack B.R."/>
            <person name="Qadri F."/>
            <person name="Myers L.L."/>
            <person name="Chung G.-T."/>
            <person name="Escheverria P."/>
            <person name="Fraser C.M."/>
            <person name="Sadzewicz L."/>
            <person name="Shefchek K.A."/>
            <person name="Tallon L."/>
            <person name="Das S.P."/>
            <person name="Daugherty S."/>
            <person name="Mongodin E.F."/>
        </authorList>
    </citation>
    <scope>NUCLEOTIDE SEQUENCE [LARGE SCALE GENOMIC DNA]</scope>
    <source>
        <strain evidence="9 10">3975 RP4</strain>
    </source>
</reference>
<dbReference type="AlphaFoldDB" id="A0A069SGC6"/>
<evidence type="ECO:0000256" key="1">
    <source>
        <dbReference type="ARBA" id="ARBA00004236"/>
    </source>
</evidence>
<evidence type="ECO:0000256" key="3">
    <source>
        <dbReference type="ARBA" id="ARBA00022448"/>
    </source>
</evidence>
<evidence type="ECO:0000313" key="10">
    <source>
        <dbReference type="Proteomes" id="UP000027661"/>
    </source>
</evidence>
<comment type="caution">
    <text evidence="9">The sequence shown here is derived from an EMBL/GenBank/DDBJ whole genome shotgun (WGS) entry which is preliminary data.</text>
</comment>
<feature type="signal peptide" evidence="7">
    <location>
        <begin position="1"/>
        <end position="21"/>
    </location>
</feature>
<dbReference type="PROSITE" id="PS51257">
    <property type="entry name" value="PROKAR_LIPOPROTEIN"/>
    <property type="match status" value="1"/>
</dbReference>
<dbReference type="Proteomes" id="UP000027661">
    <property type="component" value="Unassembled WGS sequence"/>
</dbReference>
<evidence type="ECO:0000256" key="5">
    <source>
        <dbReference type="ARBA" id="ARBA00022729"/>
    </source>
</evidence>
<dbReference type="Gene3D" id="3.40.190.10">
    <property type="entry name" value="Periplasmic binding protein-like II"/>
    <property type="match status" value="1"/>
</dbReference>
<evidence type="ECO:0000256" key="6">
    <source>
        <dbReference type="ARBA" id="ARBA00023136"/>
    </source>
</evidence>
<dbReference type="Pfam" id="PF08139">
    <property type="entry name" value="LPAM_1"/>
    <property type="match status" value="1"/>
</dbReference>
<dbReference type="GO" id="GO:0031460">
    <property type="term" value="P:glycine betaine transport"/>
    <property type="evidence" value="ECO:0007669"/>
    <property type="project" value="TreeGrafter"/>
</dbReference>
<dbReference type="PANTHER" id="PTHR47737">
    <property type="entry name" value="GLYCINE BETAINE/PROLINE BETAINE TRANSPORT SYSTEM PERMEASE PROTEIN PROW"/>
    <property type="match status" value="1"/>
</dbReference>
<keyword evidence="6" id="KW-0472">Membrane</keyword>
<dbReference type="InterPro" id="IPR012640">
    <property type="entry name" value="Membr_lipoprot_lipid_attach_CS"/>
</dbReference>
<protein>
    <recommendedName>
        <fullName evidence="2">Type IV secretion system putative lipoprotein virB7</fullName>
    </recommendedName>
</protein>
<dbReference type="InterPro" id="IPR007210">
    <property type="entry name" value="ABC_Gly_betaine_transp_sub-bd"/>
</dbReference>
<evidence type="ECO:0000259" key="8">
    <source>
        <dbReference type="Pfam" id="PF04069"/>
    </source>
</evidence>
<dbReference type="GO" id="GO:0015871">
    <property type="term" value="P:choline transport"/>
    <property type="evidence" value="ECO:0007669"/>
    <property type="project" value="TreeGrafter"/>
</dbReference>
<feature type="chain" id="PRO_5001669148" description="Type IV secretion system putative lipoprotein virB7" evidence="7">
    <location>
        <begin position="22"/>
        <end position="280"/>
    </location>
</feature>
<keyword evidence="3" id="KW-0813">Transport</keyword>
<dbReference type="Pfam" id="PF04069">
    <property type="entry name" value="OpuAC"/>
    <property type="match status" value="1"/>
</dbReference>
<accession>A0A069SGC6</accession>
<comment type="subcellular location">
    <subcellularLocation>
        <location evidence="1">Cell membrane</location>
    </subcellularLocation>
</comment>
<organism evidence="9 10">
    <name type="scientific">Phocaeicola vulgatus str. 3975 RP4</name>
    <dbReference type="NCBI Taxonomy" id="1339352"/>
    <lineage>
        <taxon>Bacteria</taxon>
        <taxon>Pseudomonadati</taxon>
        <taxon>Bacteroidota</taxon>
        <taxon>Bacteroidia</taxon>
        <taxon>Bacteroidales</taxon>
        <taxon>Bacteroidaceae</taxon>
        <taxon>Phocaeicola</taxon>
    </lineage>
</organism>
<dbReference type="GO" id="GO:0005275">
    <property type="term" value="F:amine transmembrane transporter activity"/>
    <property type="evidence" value="ECO:0007669"/>
    <property type="project" value="TreeGrafter"/>
</dbReference>